<dbReference type="EMBL" id="LJGT01000038">
    <property type="protein sequence ID" value="OEU90548.1"/>
    <property type="molecule type" value="Genomic_DNA"/>
</dbReference>
<sequence length="252" mass="27026">MTVQALGPSWLDPDFLIQTFGLIGILVIVFAESGLLIGFFLPGDSLLFTAGLLVATDQYLDYPLWLVCTLIVISAVLGDQVGYMFGRKVGPALFRRPDSRFFKQENVEKAHDFFEKYGAKSLVLARFVPIVRTFTPIIAGVSRMRYRTFVVFNVVGGVLWGAGVTLLGAMLGQIAWVRDNIEAMLVGIVLLSVTPIAVEILRARRAKKRGENTGSSGSSGSSGGAAAAGAVDAGEASSTTENGGQRGRHARR</sequence>
<organism evidence="10 11">
    <name type="scientific">Streptomyces abyssalis</name>
    <dbReference type="NCBI Taxonomy" id="933944"/>
    <lineage>
        <taxon>Bacteria</taxon>
        <taxon>Bacillati</taxon>
        <taxon>Actinomycetota</taxon>
        <taxon>Actinomycetes</taxon>
        <taxon>Kitasatosporales</taxon>
        <taxon>Streptomycetaceae</taxon>
        <taxon>Streptomyces</taxon>
    </lineage>
</organism>
<feature type="region of interest" description="Disordered" evidence="8">
    <location>
        <begin position="207"/>
        <end position="252"/>
    </location>
</feature>
<feature type="transmembrane region" description="Helical" evidence="7">
    <location>
        <begin position="183"/>
        <end position="201"/>
    </location>
</feature>
<keyword evidence="4 7" id="KW-0812">Transmembrane</keyword>
<evidence type="ECO:0000313" key="10">
    <source>
        <dbReference type="EMBL" id="OEU90548.1"/>
    </source>
</evidence>
<name>A0A1E7JQK3_9ACTN</name>
<reference evidence="10 11" key="1">
    <citation type="journal article" date="2016" name="Front. Microbiol.">
        <title>Comparative Genomics Analysis of Streptomyces Species Reveals Their Adaptation to the Marine Environment and Their Diversity at the Genomic Level.</title>
        <authorList>
            <person name="Tian X."/>
            <person name="Zhang Z."/>
            <person name="Yang T."/>
            <person name="Chen M."/>
            <person name="Li J."/>
            <person name="Chen F."/>
            <person name="Yang J."/>
            <person name="Li W."/>
            <person name="Zhang B."/>
            <person name="Zhang Z."/>
            <person name="Wu J."/>
            <person name="Zhang C."/>
            <person name="Long L."/>
            <person name="Xiao J."/>
        </authorList>
    </citation>
    <scope>NUCLEOTIDE SEQUENCE [LARGE SCALE GENOMIC DNA]</scope>
    <source>
        <strain evidence="10 11">SCSIO 10390</strain>
    </source>
</reference>
<proteinExistence type="inferred from homology"/>
<gene>
    <name evidence="10" type="ORF">AN215_14150</name>
</gene>
<evidence type="ECO:0000256" key="3">
    <source>
        <dbReference type="ARBA" id="ARBA00022475"/>
    </source>
</evidence>
<dbReference type="InterPro" id="IPR032816">
    <property type="entry name" value="VTT_dom"/>
</dbReference>
<keyword evidence="3 7" id="KW-1003">Cell membrane</keyword>
<evidence type="ECO:0000256" key="1">
    <source>
        <dbReference type="ARBA" id="ARBA00004651"/>
    </source>
</evidence>
<comment type="similarity">
    <text evidence="2 7">Belongs to the DedA family.</text>
</comment>
<evidence type="ECO:0000256" key="7">
    <source>
        <dbReference type="RuleBase" id="RU367016"/>
    </source>
</evidence>
<dbReference type="GO" id="GO:0005886">
    <property type="term" value="C:plasma membrane"/>
    <property type="evidence" value="ECO:0007669"/>
    <property type="project" value="UniProtKB-SubCell"/>
</dbReference>
<evidence type="ECO:0000256" key="5">
    <source>
        <dbReference type="ARBA" id="ARBA00022989"/>
    </source>
</evidence>
<feature type="transmembrane region" description="Helical" evidence="7">
    <location>
        <begin position="62"/>
        <end position="86"/>
    </location>
</feature>
<dbReference type="PATRIC" id="fig|933944.5.peg.5913"/>
<feature type="compositionally biased region" description="Low complexity" evidence="8">
    <location>
        <begin position="214"/>
        <end position="238"/>
    </location>
</feature>
<dbReference type="InterPro" id="IPR032818">
    <property type="entry name" value="DedA-like"/>
</dbReference>
<comment type="caution">
    <text evidence="10">The sequence shown here is derived from an EMBL/GenBank/DDBJ whole genome shotgun (WGS) entry which is preliminary data.</text>
</comment>
<dbReference type="PANTHER" id="PTHR30353:SF0">
    <property type="entry name" value="TRANSMEMBRANE PROTEIN"/>
    <property type="match status" value="1"/>
</dbReference>
<feature type="transmembrane region" description="Helical" evidence="7">
    <location>
        <begin position="20"/>
        <end position="42"/>
    </location>
</feature>
<accession>A0A1E7JQK3</accession>
<evidence type="ECO:0000259" key="9">
    <source>
        <dbReference type="Pfam" id="PF09335"/>
    </source>
</evidence>
<evidence type="ECO:0000256" key="4">
    <source>
        <dbReference type="ARBA" id="ARBA00022692"/>
    </source>
</evidence>
<dbReference type="AlphaFoldDB" id="A0A1E7JQK3"/>
<evidence type="ECO:0000256" key="2">
    <source>
        <dbReference type="ARBA" id="ARBA00010792"/>
    </source>
</evidence>
<keyword evidence="6 7" id="KW-0472">Membrane</keyword>
<dbReference type="Proteomes" id="UP000176087">
    <property type="component" value="Unassembled WGS sequence"/>
</dbReference>
<evidence type="ECO:0000256" key="6">
    <source>
        <dbReference type="ARBA" id="ARBA00023136"/>
    </source>
</evidence>
<keyword evidence="5 7" id="KW-1133">Transmembrane helix</keyword>
<keyword evidence="11" id="KW-1185">Reference proteome</keyword>
<evidence type="ECO:0000313" key="11">
    <source>
        <dbReference type="Proteomes" id="UP000176087"/>
    </source>
</evidence>
<comment type="subcellular location">
    <subcellularLocation>
        <location evidence="1 7">Cell membrane</location>
        <topology evidence="1 7">Multi-pass membrane protein</topology>
    </subcellularLocation>
</comment>
<dbReference type="Pfam" id="PF09335">
    <property type="entry name" value="VTT_dom"/>
    <property type="match status" value="1"/>
</dbReference>
<feature type="domain" description="VTT" evidence="9">
    <location>
        <begin position="41"/>
        <end position="169"/>
    </location>
</feature>
<dbReference type="OrthoDB" id="9813426at2"/>
<feature type="transmembrane region" description="Helical" evidence="7">
    <location>
        <begin position="150"/>
        <end position="177"/>
    </location>
</feature>
<dbReference type="PANTHER" id="PTHR30353">
    <property type="entry name" value="INNER MEMBRANE PROTEIN DEDA-RELATED"/>
    <property type="match status" value="1"/>
</dbReference>
<evidence type="ECO:0000256" key="8">
    <source>
        <dbReference type="SAM" id="MobiDB-lite"/>
    </source>
</evidence>
<protein>
    <recommendedName>
        <fullName evidence="9">VTT domain-containing protein</fullName>
    </recommendedName>
</protein>
<dbReference type="STRING" id="933944.AN215_14150"/>
<dbReference type="RefSeq" id="WP_070009425.1">
    <property type="nucleotide sequence ID" value="NZ_LJGS01000036.1"/>
</dbReference>